<dbReference type="EMBL" id="MU007038">
    <property type="protein sequence ID" value="KAF2430507.1"/>
    <property type="molecule type" value="Genomic_DNA"/>
</dbReference>
<feature type="transmembrane region" description="Helical" evidence="7">
    <location>
        <begin position="416"/>
        <end position="440"/>
    </location>
</feature>
<feature type="domain" description="Glycosyltransferase 2-like" evidence="8">
    <location>
        <begin position="232"/>
        <end position="401"/>
    </location>
</feature>
<comment type="caution">
    <text evidence="9">The sequence shown here is derived from an EMBL/GenBank/DDBJ whole genome shotgun (WGS) entry which is preliminary data.</text>
</comment>
<dbReference type="InterPro" id="IPR029044">
    <property type="entry name" value="Nucleotide-diphossugar_trans"/>
</dbReference>
<evidence type="ECO:0000313" key="9">
    <source>
        <dbReference type="EMBL" id="KAF2430507.1"/>
    </source>
</evidence>
<dbReference type="PANTHER" id="PTHR43867:SF2">
    <property type="entry name" value="CELLULOSE SYNTHASE CATALYTIC SUBUNIT A [UDP-FORMING]"/>
    <property type="match status" value="1"/>
</dbReference>
<dbReference type="GO" id="GO:0016020">
    <property type="term" value="C:membrane"/>
    <property type="evidence" value="ECO:0007669"/>
    <property type="project" value="UniProtKB-SubCell"/>
</dbReference>
<keyword evidence="5 7" id="KW-1133">Transmembrane helix</keyword>
<comment type="subcellular location">
    <subcellularLocation>
        <location evidence="1">Membrane</location>
        <topology evidence="1">Multi-pass membrane protein</topology>
    </subcellularLocation>
</comment>
<dbReference type="Proteomes" id="UP000800235">
    <property type="component" value="Unassembled WGS sequence"/>
</dbReference>
<feature type="transmembrane region" description="Helical" evidence="7">
    <location>
        <begin position="350"/>
        <end position="368"/>
    </location>
</feature>
<feature type="transmembrane region" description="Helical" evidence="7">
    <location>
        <begin position="380"/>
        <end position="404"/>
    </location>
</feature>
<keyword evidence="2" id="KW-0328">Glycosyltransferase</keyword>
<dbReference type="Gene3D" id="3.90.550.10">
    <property type="entry name" value="Spore Coat Polysaccharide Biosynthesis Protein SpsA, Chain A"/>
    <property type="match status" value="1"/>
</dbReference>
<proteinExistence type="predicted"/>
<evidence type="ECO:0000256" key="6">
    <source>
        <dbReference type="ARBA" id="ARBA00023136"/>
    </source>
</evidence>
<organism evidence="9 10">
    <name type="scientific">Tothia fuscella</name>
    <dbReference type="NCBI Taxonomy" id="1048955"/>
    <lineage>
        <taxon>Eukaryota</taxon>
        <taxon>Fungi</taxon>
        <taxon>Dikarya</taxon>
        <taxon>Ascomycota</taxon>
        <taxon>Pezizomycotina</taxon>
        <taxon>Dothideomycetes</taxon>
        <taxon>Pleosporomycetidae</taxon>
        <taxon>Venturiales</taxon>
        <taxon>Cylindrosympodiaceae</taxon>
        <taxon>Tothia</taxon>
    </lineage>
</organism>
<evidence type="ECO:0000256" key="3">
    <source>
        <dbReference type="ARBA" id="ARBA00022679"/>
    </source>
</evidence>
<dbReference type="SUPFAM" id="SSF53448">
    <property type="entry name" value="Nucleotide-diphospho-sugar transferases"/>
    <property type="match status" value="1"/>
</dbReference>
<accession>A0A9P4TZ39</accession>
<keyword evidence="6 7" id="KW-0472">Membrane</keyword>
<protein>
    <recommendedName>
        <fullName evidence="8">Glycosyltransferase 2-like domain-containing protein</fullName>
    </recommendedName>
</protein>
<dbReference type="GO" id="GO:0016757">
    <property type="term" value="F:glycosyltransferase activity"/>
    <property type="evidence" value="ECO:0007669"/>
    <property type="project" value="UniProtKB-KW"/>
</dbReference>
<feature type="transmembrane region" description="Helical" evidence="7">
    <location>
        <begin position="64"/>
        <end position="88"/>
    </location>
</feature>
<evidence type="ECO:0000256" key="1">
    <source>
        <dbReference type="ARBA" id="ARBA00004141"/>
    </source>
</evidence>
<dbReference type="PANTHER" id="PTHR43867">
    <property type="entry name" value="CELLULOSE SYNTHASE CATALYTIC SUBUNIT A [UDP-FORMING]"/>
    <property type="match status" value="1"/>
</dbReference>
<dbReference type="Pfam" id="PF13632">
    <property type="entry name" value="Glyco_trans_2_3"/>
    <property type="match status" value="1"/>
</dbReference>
<dbReference type="InterPro" id="IPR001173">
    <property type="entry name" value="Glyco_trans_2-like"/>
</dbReference>
<keyword evidence="4 7" id="KW-0812">Transmembrane</keyword>
<evidence type="ECO:0000256" key="7">
    <source>
        <dbReference type="SAM" id="Phobius"/>
    </source>
</evidence>
<evidence type="ECO:0000256" key="5">
    <source>
        <dbReference type="ARBA" id="ARBA00022989"/>
    </source>
</evidence>
<evidence type="ECO:0000256" key="2">
    <source>
        <dbReference type="ARBA" id="ARBA00022676"/>
    </source>
</evidence>
<evidence type="ECO:0000259" key="8">
    <source>
        <dbReference type="Pfam" id="PF13632"/>
    </source>
</evidence>
<dbReference type="InterPro" id="IPR050321">
    <property type="entry name" value="Glycosyltr_2/OpgH_subfam"/>
</dbReference>
<name>A0A9P4TZ39_9PEZI</name>
<evidence type="ECO:0000256" key="4">
    <source>
        <dbReference type="ARBA" id="ARBA00022692"/>
    </source>
</evidence>
<gene>
    <name evidence="9" type="ORF">EJ08DRAFT_687795</name>
</gene>
<reference evidence="9" key="1">
    <citation type="journal article" date="2020" name="Stud. Mycol.">
        <title>101 Dothideomycetes genomes: a test case for predicting lifestyles and emergence of pathogens.</title>
        <authorList>
            <person name="Haridas S."/>
            <person name="Albert R."/>
            <person name="Binder M."/>
            <person name="Bloem J."/>
            <person name="Labutti K."/>
            <person name="Salamov A."/>
            <person name="Andreopoulos B."/>
            <person name="Baker S."/>
            <person name="Barry K."/>
            <person name="Bills G."/>
            <person name="Bluhm B."/>
            <person name="Cannon C."/>
            <person name="Castanera R."/>
            <person name="Culley D."/>
            <person name="Daum C."/>
            <person name="Ezra D."/>
            <person name="Gonzalez J."/>
            <person name="Henrissat B."/>
            <person name="Kuo A."/>
            <person name="Liang C."/>
            <person name="Lipzen A."/>
            <person name="Lutzoni F."/>
            <person name="Magnuson J."/>
            <person name="Mondo S."/>
            <person name="Nolan M."/>
            <person name="Ohm R."/>
            <person name="Pangilinan J."/>
            <person name="Park H.-J."/>
            <person name="Ramirez L."/>
            <person name="Alfaro M."/>
            <person name="Sun H."/>
            <person name="Tritt A."/>
            <person name="Yoshinaga Y."/>
            <person name="Zwiers L.-H."/>
            <person name="Turgeon B."/>
            <person name="Goodwin S."/>
            <person name="Spatafora J."/>
            <person name="Crous P."/>
            <person name="Grigoriev I."/>
        </authorList>
    </citation>
    <scope>NUCLEOTIDE SEQUENCE</scope>
    <source>
        <strain evidence="9">CBS 130266</strain>
    </source>
</reference>
<dbReference type="AlphaFoldDB" id="A0A9P4TZ39"/>
<dbReference type="OrthoDB" id="72851at2759"/>
<sequence length="455" mass="53092">MDIFLFDEVPDAQPTFIEPSLSYRFATVTSRLSSYIQEWTPFVLVVCYFAFSISIYMVCNEHILAIFWFIYLALNFYIAASTVLEAFLSLPPIREARRAVDKAQAKNWTFPTPDNDLPILDLVIVAYLPNEADIIKNRIHYLCNEIVYPKHLIRINCVYNTPRPIEPLETELRDMMRKYEELRIIEVPNSHSKAENLNFFFSIKTGADIIAIYDCDHYPHPYSPRWAIECRAAMTGFGLFAGSNGYWRANLLREHKMDGTMLTEDIDSTLRAFSKGWNVVHDLNVVSYELAPTSIKAFWKQRMRWAQGWTQASIRHLVPAWNKSPAERAKRRFGQRFGIFSLLFVRETSYYLVTQYTCLIFVFLITSFPHSGKELVKLIYFQYAISQWCFFTSVMCLLATLYITNIVRNEFTKRRTMILFAVLYPFYLVVIATMGIYAHARQIVAYSNWNPTARA</sequence>
<feature type="transmembrane region" description="Helical" evidence="7">
    <location>
        <begin position="39"/>
        <end position="58"/>
    </location>
</feature>
<keyword evidence="3" id="KW-0808">Transferase</keyword>
<keyword evidence="10" id="KW-1185">Reference proteome</keyword>
<evidence type="ECO:0000313" key="10">
    <source>
        <dbReference type="Proteomes" id="UP000800235"/>
    </source>
</evidence>